<evidence type="ECO:0000313" key="2">
    <source>
        <dbReference type="Proteomes" id="UP000234323"/>
    </source>
</evidence>
<dbReference type="AlphaFoldDB" id="A0A2I1GDN4"/>
<accession>A0A2I1GDN4</accession>
<comment type="caution">
    <text evidence="1">The sequence shown here is derived from an EMBL/GenBank/DDBJ whole genome shotgun (WGS) entry which is preliminary data.</text>
</comment>
<dbReference type="VEuPathDB" id="FungiDB:FUN_011086"/>
<organism evidence="1 2">
    <name type="scientific">Rhizophagus irregularis</name>
    <dbReference type="NCBI Taxonomy" id="588596"/>
    <lineage>
        <taxon>Eukaryota</taxon>
        <taxon>Fungi</taxon>
        <taxon>Fungi incertae sedis</taxon>
        <taxon>Mucoromycota</taxon>
        <taxon>Glomeromycotina</taxon>
        <taxon>Glomeromycetes</taxon>
        <taxon>Glomerales</taxon>
        <taxon>Glomeraceae</taxon>
        <taxon>Rhizophagus</taxon>
    </lineage>
</organism>
<dbReference type="Proteomes" id="UP000234323">
    <property type="component" value="Unassembled WGS sequence"/>
</dbReference>
<dbReference type="EMBL" id="LLXI01000342">
    <property type="protein sequence ID" value="PKY44721.1"/>
    <property type="molecule type" value="Genomic_DNA"/>
</dbReference>
<keyword evidence="2" id="KW-1185">Reference proteome</keyword>
<sequence length="113" mass="12993">MTEKELYNKICVVENIKHVAEASKKSVNMKDPYIFSNNLATILARNKEVVAVRLKISDCCVRYLSRFGVCRDKYPKVLLHMGGCVSLNPTFLRMVLDEDVEYINKIEGSEEYI</sequence>
<evidence type="ECO:0000313" key="1">
    <source>
        <dbReference type="EMBL" id="PKY44721.1"/>
    </source>
</evidence>
<reference evidence="1 2" key="1">
    <citation type="submission" date="2015-10" db="EMBL/GenBank/DDBJ databases">
        <title>Genome analyses suggest a sexual origin of heterokaryosis in a supposedly ancient asexual fungus.</title>
        <authorList>
            <person name="Ropars J."/>
            <person name="Sedzielewska K."/>
            <person name="Noel J."/>
            <person name="Charron P."/>
            <person name="Farinelli L."/>
            <person name="Marton T."/>
            <person name="Kruger M."/>
            <person name="Pelin A."/>
            <person name="Brachmann A."/>
            <person name="Corradi N."/>
        </authorList>
    </citation>
    <scope>NUCLEOTIDE SEQUENCE [LARGE SCALE GENOMIC DNA]</scope>
    <source>
        <strain evidence="1 2">A4</strain>
    </source>
</reference>
<gene>
    <name evidence="1" type="ORF">RhiirA4_419276</name>
</gene>
<dbReference type="VEuPathDB" id="FungiDB:RhiirA1_35708"/>
<proteinExistence type="predicted"/>
<dbReference type="VEuPathDB" id="FungiDB:RhiirFUN_012370"/>
<name>A0A2I1GDN4_9GLOM</name>
<protein>
    <submittedName>
        <fullName evidence="1">Uncharacterized protein</fullName>
    </submittedName>
</protein>